<gene>
    <name evidence="2" type="ORF">PINE0816_LOCUS19603</name>
</gene>
<evidence type="ECO:0000313" key="2">
    <source>
        <dbReference type="EMBL" id="CAD8423445.1"/>
    </source>
</evidence>
<protein>
    <submittedName>
        <fullName evidence="2">Uncharacterized protein</fullName>
    </submittedName>
</protein>
<name>A0A7S0GJE1_9STRA</name>
<feature type="region of interest" description="Disordered" evidence="1">
    <location>
        <begin position="84"/>
        <end position="115"/>
    </location>
</feature>
<sequence length="128" mass="13891">MNEHSTSSFKFTSNNSLTVPIANNITSSISGPGGGWNSVFAAASTIVPLETNLSDDEQPVNAVSGVEPCVSNISRLANTITDISPDTTISSNTKKKKKKKKKRKENKSSEDEKADDDTLSEFYFIFKI</sequence>
<feature type="compositionally biased region" description="Basic residues" evidence="1">
    <location>
        <begin position="93"/>
        <end position="105"/>
    </location>
</feature>
<dbReference type="AlphaFoldDB" id="A0A7S0GJE1"/>
<accession>A0A7S0GJE1</accession>
<organism evidence="2">
    <name type="scientific">Proboscia inermis</name>
    <dbReference type="NCBI Taxonomy" id="420281"/>
    <lineage>
        <taxon>Eukaryota</taxon>
        <taxon>Sar</taxon>
        <taxon>Stramenopiles</taxon>
        <taxon>Ochrophyta</taxon>
        <taxon>Bacillariophyta</taxon>
        <taxon>Coscinodiscophyceae</taxon>
        <taxon>Rhizosoleniophycidae</taxon>
        <taxon>Rhizosoleniales</taxon>
        <taxon>Rhizosoleniaceae</taxon>
        <taxon>Proboscia</taxon>
    </lineage>
</organism>
<evidence type="ECO:0000256" key="1">
    <source>
        <dbReference type="SAM" id="MobiDB-lite"/>
    </source>
</evidence>
<proteinExistence type="predicted"/>
<reference evidence="2" key="1">
    <citation type="submission" date="2021-01" db="EMBL/GenBank/DDBJ databases">
        <authorList>
            <person name="Corre E."/>
            <person name="Pelletier E."/>
            <person name="Niang G."/>
            <person name="Scheremetjew M."/>
            <person name="Finn R."/>
            <person name="Kale V."/>
            <person name="Holt S."/>
            <person name="Cochrane G."/>
            <person name="Meng A."/>
            <person name="Brown T."/>
            <person name="Cohen L."/>
        </authorList>
    </citation>
    <scope>NUCLEOTIDE SEQUENCE</scope>
    <source>
        <strain evidence="2">CCAP1064/1</strain>
    </source>
</reference>
<dbReference type="EMBL" id="HBEL01042048">
    <property type="protein sequence ID" value="CAD8423445.1"/>
    <property type="molecule type" value="Transcribed_RNA"/>
</dbReference>